<dbReference type="AlphaFoldDB" id="A0A6G3ZY69"/>
<dbReference type="EMBL" id="JAAIKC010000004">
    <property type="protein sequence ID" value="NEW07166.1"/>
    <property type="molecule type" value="Genomic_DNA"/>
</dbReference>
<proteinExistence type="predicted"/>
<sequence>MPSAWTEREVIHLLNRAAFGASNLEIKACLSYGKKETVRRLVSGIPLTEPSDALIDISQLKADNKELDGDLLADQQLYWLYRMIHTSTPLIEKMTLFWHSHFTTSISKVHLMPLMVRQNNLFRKHALGSFRDLLQAVSIDPAMMIWLDAGFNRKGSPNENYAREVMELFTLGRGHYTEQDVKEVARSLTGWGYDRNTDFVSFDRQQHDEGVKQVLGKKSNLNTASVIDVLLSQKEFYSFLARKLLQAFVHAAPSQAWIDRTSSKLAKSLNIGDLLSDIFLSDEFYEESIFMSIIKSPVEYVATISKLLSLPLSRYMMNATRAMGHDLYNPPNVSGWQGHEAWLMTTYQLVRFQFAEWAASQTTNKWFVPSTPTLFEKLSMEDKIKIWSKQLNISTLSKATCHGLTTYAEENLLQKEPDPRLILQLLMMCPESQLK</sequence>
<name>A0A6G3ZY69_9BACL</name>
<dbReference type="InterPro" id="IPR014917">
    <property type="entry name" value="DUF1800"/>
</dbReference>
<dbReference type="Pfam" id="PF08811">
    <property type="entry name" value="DUF1800"/>
    <property type="match status" value="1"/>
</dbReference>
<dbReference type="RefSeq" id="WP_163947571.1">
    <property type="nucleotide sequence ID" value="NZ_JAAIKC010000004.1"/>
</dbReference>
<gene>
    <name evidence="1" type="ORF">GK047_14250</name>
</gene>
<reference evidence="1" key="1">
    <citation type="submission" date="2020-02" db="EMBL/GenBank/DDBJ databases">
        <authorList>
            <person name="Shen X.-R."/>
            <person name="Zhang Y.-X."/>
        </authorList>
    </citation>
    <scope>NUCLEOTIDE SEQUENCE</scope>
    <source>
        <strain evidence="1">SYP-B3998</strain>
    </source>
</reference>
<accession>A0A6G3ZY69</accession>
<organism evidence="1">
    <name type="scientific">Paenibacillus sp. SYP-B3998</name>
    <dbReference type="NCBI Taxonomy" id="2678564"/>
    <lineage>
        <taxon>Bacteria</taxon>
        <taxon>Bacillati</taxon>
        <taxon>Bacillota</taxon>
        <taxon>Bacilli</taxon>
        <taxon>Bacillales</taxon>
        <taxon>Paenibacillaceae</taxon>
        <taxon>Paenibacillus</taxon>
    </lineage>
</organism>
<evidence type="ECO:0000313" key="1">
    <source>
        <dbReference type="EMBL" id="NEW07166.1"/>
    </source>
</evidence>
<protein>
    <submittedName>
        <fullName evidence="1">DUF1800 domain-containing protein</fullName>
    </submittedName>
</protein>
<comment type="caution">
    <text evidence="1">The sequence shown here is derived from an EMBL/GenBank/DDBJ whole genome shotgun (WGS) entry which is preliminary data.</text>
</comment>